<feature type="chain" id="PRO_5001630885" evidence="1">
    <location>
        <begin position="21"/>
        <end position="138"/>
    </location>
</feature>
<comment type="caution">
    <text evidence="2">The sequence shown here is derived from an EMBL/GenBank/DDBJ whole genome shotgun (WGS) entry which is preliminary data.</text>
</comment>
<organism evidence="2 3">
    <name type="scientific">Amycolatopsis rifamycinica</name>
    <dbReference type="NCBI Taxonomy" id="287986"/>
    <lineage>
        <taxon>Bacteria</taxon>
        <taxon>Bacillati</taxon>
        <taxon>Actinomycetota</taxon>
        <taxon>Actinomycetes</taxon>
        <taxon>Pseudonocardiales</taxon>
        <taxon>Pseudonocardiaceae</taxon>
        <taxon>Amycolatopsis</taxon>
    </lineage>
</organism>
<sequence length="138" mass="14954">MTAALVALGTLVGLSPAADAAPIPPDQEHCLTVTTDGDQLCLHLNQVLGWWTGFSSRYHRNDWSGGWVDVQLRWTSTRGQSGWFPAPDRSYHLGTGENGPGDSWADLPSFACVTVGALVYPTGRPAWWTSPVTVCRDN</sequence>
<dbReference type="EMBL" id="JMQI01000015">
    <property type="protein sequence ID" value="KDN22689.1"/>
    <property type="molecule type" value="Genomic_DNA"/>
</dbReference>
<evidence type="ECO:0000313" key="2">
    <source>
        <dbReference type="EMBL" id="KDN22689.1"/>
    </source>
</evidence>
<evidence type="ECO:0000256" key="1">
    <source>
        <dbReference type="SAM" id="SignalP"/>
    </source>
</evidence>
<reference evidence="2 3" key="1">
    <citation type="submission" date="2014-05" db="EMBL/GenBank/DDBJ databases">
        <title>Draft genome sequence of Amycolatopsis rifamycinica DSM 46095.</title>
        <authorList>
            <person name="Lal R."/>
            <person name="Saxena A."/>
            <person name="Kumari R."/>
            <person name="Mukherjee U."/>
            <person name="Singh P."/>
            <person name="Sangwan N."/>
            <person name="Mahato N.K."/>
        </authorList>
    </citation>
    <scope>NUCLEOTIDE SEQUENCE [LARGE SCALE GENOMIC DNA]</scope>
    <source>
        <strain evidence="2 3">DSM 46095</strain>
    </source>
</reference>
<gene>
    <name evidence="2" type="ORF">DV20_08210</name>
</gene>
<dbReference type="AlphaFoldDB" id="A0A066UEZ3"/>
<accession>A0A066UEZ3</accession>
<keyword evidence="3" id="KW-1185">Reference proteome</keyword>
<feature type="signal peptide" evidence="1">
    <location>
        <begin position="1"/>
        <end position="20"/>
    </location>
</feature>
<protein>
    <submittedName>
        <fullName evidence="2">Uncharacterized protein</fullName>
    </submittedName>
</protein>
<proteinExistence type="predicted"/>
<keyword evidence="1" id="KW-0732">Signal</keyword>
<name>A0A066UEZ3_9PSEU</name>
<dbReference type="STRING" id="287986.DV20_08210"/>
<evidence type="ECO:0000313" key="3">
    <source>
        <dbReference type="Proteomes" id="UP000027345"/>
    </source>
</evidence>
<dbReference type="Proteomes" id="UP000027345">
    <property type="component" value="Unassembled WGS sequence"/>
</dbReference>